<accession>A0A1J0AE13</accession>
<dbReference type="EMBL" id="CP017675">
    <property type="protein sequence ID" value="APB34139.1"/>
    <property type="molecule type" value="Genomic_DNA"/>
</dbReference>
<evidence type="ECO:0000256" key="1">
    <source>
        <dbReference type="ARBA" id="ARBA00023002"/>
    </source>
</evidence>
<sequence>MSRIAIIGAGVIGAAIAWELSTLPGQEIHVFEAQSSPAQGATGAALGLLMAVLSERGAKKRLASLQRYHQIQTKLNLPGDQKGILHLYHDPQAWAQVQRKIPQRQKAGWSLQTLSPEQVTRQFPQINTTRINTSHLIGAILSPQEIQFQPIALTENWLNLAQNQGVSIHTNSPVVSVVPGQPIQLKLPDRAYCCDWLIVSAGLGSTQIPGLTAPFQLEPVLGQAIEILCPELENYPILYGNDTAIVPQKSGIVWVGSTVEFSQSEPPIPNAEQLDQLWQKACHLCPILQSKSWQKQWYGLRPRPVGQPAPILQIDPQFQGIIWATGHYRNGVLLAPFTADWVRQAIENQPV</sequence>
<feature type="domain" description="FAD dependent oxidoreductase" evidence="2">
    <location>
        <begin position="3"/>
        <end position="343"/>
    </location>
</feature>
<organism evidence="3 4">
    <name type="scientific">Gloeomargarita lithophora Alchichica-D10</name>
    <dbReference type="NCBI Taxonomy" id="1188229"/>
    <lineage>
        <taxon>Bacteria</taxon>
        <taxon>Bacillati</taxon>
        <taxon>Cyanobacteriota</taxon>
        <taxon>Cyanophyceae</taxon>
        <taxon>Gloeomargaritales</taxon>
        <taxon>Gloeomargaritaceae</taxon>
        <taxon>Gloeomargarita</taxon>
    </lineage>
</organism>
<dbReference type="Pfam" id="PF01266">
    <property type="entry name" value="DAO"/>
    <property type="match status" value="1"/>
</dbReference>
<name>A0A1J0AE13_9CYAN</name>
<proteinExistence type="predicted"/>
<dbReference type="Gene3D" id="3.30.9.10">
    <property type="entry name" value="D-Amino Acid Oxidase, subunit A, domain 2"/>
    <property type="match status" value="1"/>
</dbReference>
<dbReference type="PANTHER" id="PTHR13847">
    <property type="entry name" value="SARCOSINE DEHYDROGENASE-RELATED"/>
    <property type="match status" value="1"/>
</dbReference>
<dbReference type="PANTHER" id="PTHR13847:SF289">
    <property type="entry name" value="GLYCINE OXIDASE"/>
    <property type="match status" value="1"/>
</dbReference>
<dbReference type="OrthoDB" id="9805935at2"/>
<keyword evidence="1" id="KW-0560">Oxidoreductase</keyword>
<gene>
    <name evidence="3" type="ORF">GlitD10_1813</name>
</gene>
<dbReference type="AlphaFoldDB" id="A0A1J0AE13"/>
<protein>
    <submittedName>
        <fullName evidence="3">FAD dependent oxidoreductase</fullName>
    </submittedName>
</protein>
<evidence type="ECO:0000313" key="3">
    <source>
        <dbReference type="EMBL" id="APB34139.1"/>
    </source>
</evidence>
<dbReference type="InterPro" id="IPR036188">
    <property type="entry name" value="FAD/NAD-bd_sf"/>
</dbReference>
<keyword evidence="4" id="KW-1185">Reference proteome</keyword>
<dbReference type="RefSeq" id="WP_071454628.1">
    <property type="nucleotide sequence ID" value="NZ_CP017675.1"/>
</dbReference>
<dbReference type="STRING" id="1188229.GlitD10_1813"/>
<dbReference type="KEGG" id="glt:GlitD10_1813"/>
<evidence type="ECO:0000259" key="2">
    <source>
        <dbReference type="Pfam" id="PF01266"/>
    </source>
</evidence>
<dbReference type="SUPFAM" id="SSF54373">
    <property type="entry name" value="FAD-linked reductases, C-terminal domain"/>
    <property type="match status" value="1"/>
</dbReference>
<dbReference type="GO" id="GO:0016491">
    <property type="term" value="F:oxidoreductase activity"/>
    <property type="evidence" value="ECO:0007669"/>
    <property type="project" value="UniProtKB-KW"/>
</dbReference>
<reference evidence="3 4" key="1">
    <citation type="submission" date="2016-10" db="EMBL/GenBank/DDBJ databases">
        <title>Description of Gloeomargarita lithophora gen. nov., sp. nov., a thylakoid-bearing basal-branching cyanobacterium with intracellular carbonates, and proposal for Gloeomargaritales ord. nov.</title>
        <authorList>
            <person name="Moreira D."/>
            <person name="Tavera R."/>
            <person name="Benzerara K."/>
            <person name="Skouri-Panet F."/>
            <person name="Couradeau E."/>
            <person name="Gerard E."/>
            <person name="Loussert C."/>
            <person name="Novelo E."/>
            <person name="Zivanovic Y."/>
            <person name="Lopez-Garcia P."/>
        </authorList>
    </citation>
    <scope>NUCLEOTIDE SEQUENCE [LARGE SCALE GENOMIC DNA]</scope>
    <source>
        <strain evidence="3 4">D10</strain>
    </source>
</reference>
<dbReference type="SUPFAM" id="SSF51905">
    <property type="entry name" value="FAD/NAD(P)-binding domain"/>
    <property type="match status" value="1"/>
</dbReference>
<dbReference type="InterPro" id="IPR006076">
    <property type="entry name" value="FAD-dep_OxRdtase"/>
</dbReference>
<dbReference type="Proteomes" id="UP000180235">
    <property type="component" value="Chromosome"/>
</dbReference>
<dbReference type="Gene3D" id="3.50.50.60">
    <property type="entry name" value="FAD/NAD(P)-binding domain"/>
    <property type="match status" value="1"/>
</dbReference>
<evidence type="ECO:0000313" key="4">
    <source>
        <dbReference type="Proteomes" id="UP000180235"/>
    </source>
</evidence>
<dbReference type="GO" id="GO:0005737">
    <property type="term" value="C:cytoplasm"/>
    <property type="evidence" value="ECO:0007669"/>
    <property type="project" value="TreeGrafter"/>
</dbReference>